<accession>A0A6G7CLP7</accession>
<dbReference type="Proteomes" id="UP000503003">
    <property type="component" value="Chromosome 1"/>
</dbReference>
<feature type="chain" id="PRO_5026016805" evidence="1">
    <location>
        <begin position="21"/>
        <end position="114"/>
    </location>
</feature>
<dbReference type="EMBL" id="CP049331">
    <property type="protein sequence ID" value="QIH43029.1"/>
    <property type="molecule type" value="Genomic_DNA"/>
</dbReference>
<gene>
    <name evidence="2" type="ORF">G5S32_14215</name>
</gene>
<evidence type="ECO:0000313" key="3">
    <source>
        <dbReference type="Proteomes" id="UP000503003"/>
    </source>
</evidence>
<organism evidence="2 3">
    <name type="scientific">Vibrio ziniensis</name>
    <dbReference type="NCBI Taxonomy" id="2711221"/>
    <lineage>
        <taxon>Bacteria</taxon>
        <taxon>Pseudomonadati</taxon>
        <taxon>Pseudomonadota</taxon>
        <taxon>Gammaproteobacteria</taxon>
        <taxon>Vibrionales</taxon>
        <taxon>Vibrionaceae</taxon>
        <taxon>Vibrio</taxon>
    </lineage>
</organism>
<evidence type="ECO:0000256" key="1">
    <source>
        <dbReference type="SAM" id="SignalP"/>
    </source>
</evidence>
<sequence>MQRILFTLLLNIVTTANVYADSTTAHCEIYQNSTEKPDRIIPCIFSQRQGHITINRSDGIVHALSPDENHAVGTFTDQFGKIVYRQRGLESQGLIFRFPKERVFVYWNIIENPK</sequence>
<evidence type="ECO:0000313" key="2">
    <source>
        <dbReference type="EMBL" id="QIH43029.1"/>
    </source>
</evidence>
<dbReference type="KEGG" id="vzi:G5S32_14215"/>
<keyword evidence="3" id="KW-1185">Reference proteome</keyword>
<keyword evidence="1" id="KW-0732">Signal</keyword>
<reference evidence="2 3" key="1">
    <citation type="submission" date="2020-02" db="EMBL/GenBank/DDBJ databases">
        <title>A complete genome of a marine bacterium Vibrio sp. ZWAL4003 isolated from the mangrove sediment with the ability to degrade polysaccharides.</title>
        <authorList>
            <person name="Wu J."/>
            <person name="Qu W."/>
            <person name="Zeng R."/>
        </authorList>
    </citation>
    <scope>NUCLEOTIDE SEQUENCE [LARGE SCALE GENOMIC DNA]</scope>
    <source>
        <strain evidence="2 3">ZWAL4003</strain>
    </source>
</reference>
<dbReference type="RefSeq" id="WP_165312573.1">
    <property type="nucleotide sequence ID" value="NZ_CP049331.1"/>
</dbReference>
<protein>
    <submittedName>
        <fullName evidence="2">Uncharacterized protein</fullName>
    </submittedName>
</protein>
<dbReference type="AlphaFoldDB" id="A0A6G7CLP7"/>
<feature type="signal peptide" evidence="1">
    <location>
        <begin position="1"/>
        <end position="20"/>
    </location>
</feature>
<name>A0A6G7CLP7_9VIBR</name>
<proteinExistence type="predicted"/>